<gene>
    <name evidence="1" type="ORF">NQ315_012741</name>
</gene>
<reference evidence="1 2" key="1">
    <citation type="journal article" date="2023" name="Insect Mol. Biol.">
        <title>Genome sequencing provides insights into the evolution of gene families encoding plant cell wall-degrading enzymes in longhorned beetles.</title>
        <authorList>
            <person name="Shin N.R."/>
            <person name="Okamura Y."/>
            <person name="Kirsch R."/>
            <person name="Pauchet Y."/>
        </authorList>
    </citation>
    <scope>NUCLEOTIDE SEQUENCE [LARGE SCALE GENOMIC DNA]</scope>
    <source>
        <strain evidence="1">EAD_L_NR</strain>
    </source>
</reference>
<proteinExistence type="predicted"/>
<dbReference type="EMBL" id="JANEYG010000506">
    <property type="protein sequence ID" value="KAJ8909547.1"/>
    <property type="molecule type" value="Genomic_DNA"/>
</dbReference>
<keyword evidence="2" id="KW-1185">Reference proteome</keyword>
<accession>A0AAV8V6B8</accession>
<dbReference type="AlphaFoldDB" id="A0AAV8V6B8"/>
<sequence>MKCNVFVSEFQALSSTSNITFNNLNNCTYIADDPGKKWGIYRRGVKYPEKICNHSKSSTSVMFCGSADGTLLPPYVIYKSIHLYDTWKEHGPAGALKSAWRIVLTEWKVQNMRMSAVQKDTFPRLLKKCLDHIDKVKQKNPKENLESSAIRRILRSSFAATGIYPLDKHEVLKKLPDEENKENVNENVEGVLTDYLKEKRFGNDEHLTKSVTARNAD</sequence>
<evidence type="ECO:0000313" key="2">
    <source>
        <dbReference type="Proteomes" id="UP001159042"/>
    </source>
</evidence>
<protein>
    <submittedName>
        <fullName evidence="1">Uncharacterized protein</fullName>
    </submittedName>
</protein>
<comment type="caution">
    <text evidence="1">The sequence shown here is derived from an EMBL/GenBank/DDBJ whole genome shotgun (WGS) entry which is preliminary data.</text>
</comment>
<organism evidence="1 2">
    <name type="scientific">Exocentrus adspersus</name>
    <dbReference type="NCBI Taxonomy" id="1586481"/>
    <lineage>
        <taxon>Eukaryota</taxon>
        <taxon>Metazoa</taxon>
        <taxon>Ecdysozoa</taxon>
        <taxon>Arthropoda</taxon>
        <taxon>Hexapoda</taxon>
        <taxon>Insecta</taxon>
        <taxon>Pterygota</taxon>
        <taxon>Neoptera</taxon>
        <taxon>Endopterygota</taxon>
        <taxon>Coleoptera</taxon>
        <taxon>Polyphaga</taxon>
        <taxon>Cucujiformia</taxon>
        <taxon>Chrysomeloidea</taxon>
        <taxon>Cerambycidae</taxon>
        <taxon>Lamiinae</taxon>
        <taxon>Acanthocinini</taxon>
        <taxon>Exocentrus</taxon>
    </lineage>
</organism>
<name>A0AAV8V6B8_9CUCU</name>
<evidence type="ECO:0000313" key="1">
    <source>
        <dbReference type="EMBL" id="KAJ8909547.1"/>
    </source>
</evidence>
<dbReference type="Proteomes" id="UP001159042">
    <property type="component" value="Unassembled WGS sequence"/>
</dbReference>